<comment type="caution">
    <text evidence="2">The sequence shown here is derived from an EMBL/GenBank/DDBJ whole genome shotgun (WGS) entry which is preliminary data.</text>
</comment>
<proteinExistence type="predicted"/>
<gene>
    <name evidence="2" type="ORF">D9758_003585</name>
</gene>
<dbReference type="AlphaFoldDB" id="A0A8H5LW51"/>
<evidence type="ECO:0000313" key="2">
    <source>
        <dbReference type="EMBL" id="KAF5371767.1"/>
    </source>
</evidence>
<name>A0A8H5LW51_9AGAR</name>
<keyword evidence="3" id="KW-1185">Reference proteome</keyword>
<evidence type="ECO:0000313" key="3">
    <source>
        <dbReference type="Proteomes" id="UP000559256"/>
    </source>
</evidence>
<accession>A0A8H5LW51</accession>
<feature type="region of interest" description="Disordered" evidence="1">
    <location>
        <begin position="1"/>
        <end position="20"/>
    </location>
</feature>
<organism evidence="2 3">
    <name type="scientific">Tetrapyrgos nigripes</name>
    <dbReference type="NCBI Taxonomy" id="182062"/>
    <lineage>
        <taxon>Eukaryota</taxon>
        <taxon>Fungi</taxon>
        <taxon>Dikarya</taxon>
        <taxon>Basidiomycota</taxon>
        <taxon>Agaricomycotina</taxon>
        <taxon>Agaricomycetes</taxon>
        <taxon>Agaricomycetidae</taxon>
        <taxon>Agaricales</taxon>
        <taxon>Marasmiineae</taxon>
        <taxon>Marasmiaceae</taxon>
        <taxon>Tetrapyrgos</taxon>
    </lineage>
</organism>
<evidence type="ECO:0000256" key="1">
    <source>
        <dbReference type="SAM" id="MobiDB-lite"/>
    </source>
</evidence>
<sequence>MDQSTIADTPVVTPATSLSPRPPEFQLVPGQGLRVIEIVCCGVIASRATNACACMDQLTLPRHHQAKALVYARNTSEGRSHSSEQCLRRQGPCIMMARHIDYDILHPPSFIYILLSRLLPSIDEVCAQPLLCFAFTISAIDYASCVDALHLPAYLARFRFQAWSYLSLINDLAPAESHFEPNHADTGCWYP</sequence>
<dbReference type="EMBL" id="JAACJM010000007">
    <property type="protein sequence ID" value="KAF5371767.1"/>
    <property type="molecule type" value="Genomic_DNA"/>
</dbReference>
<protein>
    <submittedName>
        <fullName evidence="2">Uncharacterized protein</fullName>
    </submittedName>
</protein>
<reference evidence="2 3" key="1">
    <citation type="journal article" date="2020" name="ISME J.">
        <title>Uncovering the hidden diversity of litter-decomposition mechanisms in mushroom-forming fungi.</title>
        <authorList>
            <person name="Floudas D."/>
            <person name="Bentzer J."/>
            <person name="Ahren D."/>
            <person name="Johansson T."/>
            <person name="Persson P."/>
            <person name="Tunlid A."/>
        </authorList>
    </citation>
    <scope>NUCLEOTIDE SEQUENCE [LARGE SCALE GENOMIC DNA]</scope>
    <source>
        <strain evidence="2 3">CBS 291.85</strain>
    </source>
</reference>
<dbReference type="Proteomes" id="UP000559256">
    <property type="component" value="Unassembled WGS sequence"/>
</dbReference>